<feature type="transmembrane region" description="Helical" evidence="1">
    <location>
        <begin position="6"/>
        <end position="27"/>
    </location>
</feature>
<keyword evidence="1" id="KW-0812">Transmembrane</keyword>
<accession>A0A917YQA5</accession>
<reference evidence="2" key="1">
    <citation type="journal article" date="2014" name="Int. J. Syst. Evol. Microbiol.">
        <title>Complete genome sequence of Corynebacterium casei LMG S-19264T (=DSM 44701T), isolated from a smear-ripened cheese.</title>
        <authorList>
            <consortium name="US DOE Joint Genome Institute (JGI-PGF)"/>
            <person name="Walter F."/>
            <person name="Albersmeier A."/>
            <person name="Kalinowski J."/>
            <person name="Ruckert C."/>
        </authorList>
    </citation>
    <scope>NUCLEOTIDE SEQUENCE</scope>
    <source>
        <strain evidence="2">CGMCC 4.7368</strain>
    </source>
</reference>
<comment type="caution">
    <text evidence="2">The sequence shown here is derived from an EMBL/GenBank/DDBJ whole genome shotgun (WGS) entry which is preliminary data.</text>
</comment>
<protein>
    <submittedName>
        <fullName evidence="2">Uncharacterized protein</fullName>
    </submittedName>
</protein>
<reference evidence="2" key="2">
    <citation type="submission" date="2020-09" db="EMBL/GenBank/DDBJ databases">
        <authorList>
            <person name="Sun Q."/>
            <person name="Zhou Y."/>
        </authorList>
    </citation>
    <scope>NUCLEOTIDE SEQUENCE</scope>
    <source>
        <strain evidence="2">CGMCC 4.7368</strain>
    </source>
</reference>
<proteinExistence type="predicted"/>
<evidence type="ECO:0000313" key="3">
    <source>
        <dbReference type="Proteomes" id="UP000646523"/>
    </source>
</evidence>
<evidence type="ECO:0000313" key="2">
    <source>
        <dbReference type="EMBL" id="GGO62638.1"/>
    </source>
</evidence>
<keyword evidence="1" id="KW-0472">Membrane</keyword>
<keyword evidence="1" id="KW-1133">Transmembrane helix</keyword>
<evidence type="ECO:0000256" key="1">
    <source>
        <dbReference type="SAM" id="Phobius"/>
    </source>
</evidence>
<organism evidence="2 3">
    <name type="scientific">Nonomuraea cavernae</name>
    <dbReference type="NCBI Taxonomy" id="2045107"/>
    <lineage>
        <taxon>Bacteria</taxon>
        <taxon>Bacillati</taxon>
        <taxon>Actinomycetota</taxon>
        <taxon>Actinomycetes</taxon>
        <taxon>Streptosporangiales</taxon>
        <taxon>Streptosporangiaceae</taxon>
        <taxon>Nonomuraea</taxon>
    </lineage>
</organism>
<dbReference type="AlphaFoldDB" id="A0A917YQA5"/>
<name>A0A917YQA5_9ACTN</name>
<dbReference type="RefSeq" id="WP_189122488.1">
    <property type="nucleotide sequence ID" value="NZ_BMNH01000001.1"/>
</dbReference>
<dbReference type="EMBL" id="BMNH01000001">
    <property type="protein sequence ID" value="GGO62638.1"/>
    <property type="molecule type" value="Genomic_DNA"/>
</dbReference>
<keyword evidence="3" id="KW-1185">Reference proteome</keyword>
<dbReference type="Proteomes" id="UP000646523">
    <property type="component" value="Unassembled WGS sequence"/>
</dbReference>
<gene>
    <name evidence="2" type="ORF">GCM10012289_07770</name>
</gene>
<sequence>MFGLETVESILLVLLLLVIGIGINRWIGRRKVVRIYIGLDHITPVDVQVRAHDLIEAGKFRGAVELIRKESQVSRRTAVEAAQVLRDGGILPGFPVFDDGDLSTRVRKLIKAGNRKEAVFLVRSTEDMSQSEAEAFVDSLSREPNA</sequence>